<evidence type="ECO:0000313" key="2">
    <source>
        <dbReference type="Proteomes" id="UP000182332"/>
    </source>
</evidence>
<proteinExistence type="predicted"/>
<dbReference type="AlphaFoldDB" id="A0A1I0FNF9"/>
<evidence type="ECO:0000313" key="1">
    <source>
        <dbReference type="EMBL" id="SET59941.1"/>
    </source>
</evidence>
<reference evidence="1 2" key="1">
    <citation type="submission" date="2016-10" db="EMBL/GenBank/DDBJ databases">
        <authorList>
            <person name="de Groot N.N."/>
        </authorList>
    </citation>
    <scope>NUCLEOTIDE SEQUENCE [LARGE SCALE GENOMIC DNA]</scope>
    <source>
        <strain evidence="1 2">DSM 11363</strain>
    </source>
</reference>
<dbReference type="RefSeq" id="WP_074890384.1">
    <property type="nucleotide sequence ID" value="NZ_FOHW01000017.1"/>
</dbReference>
<dbReference type="EMBL" id="FOHW01000017">
    <property type="protein sequence ID" value="SET59941.1"/>
    <property type="molecule type" value="Genomic_DNA"/>
</dbReference>
<protein>
    <submittedName>
        <fullName evidence="1">Uncharacterized protein</fullName>
    </submittedName>
</protein>
<dbReference type="Proteomes" id="UP000182332">
    <property type="component" value="Unassembled WGS sequence"/>
</dbReference>
<organism evidence="1 2">
    <name type="scientific">Pseudomonas graminis</name>
    <dbReference type="NCBI Taxonomy" id="158627"/>
    <lineage>
        <taxon>Bacteria</taxon>
        <taxon>Pseudomonadati</taxon>
        <taxon>Pseudomonadota</taxon>
        <taxon>Gammaproteobacteria</taxon>
        <taxon>Pseudomonadales</taxon>
        <taxon>Pseudomonadaceae</taxon>
        <taxon>Pseudomonas</taxon>
    </lineage>
</organism>
<accession>A0A1I0FNF9</accession>
<name>A0A1I0FNF9_9PSED</name>
<gene>
    <name evidence="1" type="ORF">SAMN05216197_117112</name>
</gene>
<sequence length="264" mass="29841">MINTKLNKALKDFLRSGSVDNMQDSSSIEVLKEYEMIFPVVEMEHDDLIEKLHIEMAKAEKSKVVQEFLSGLENNEPQKRAALSAYAIMQKFPDHKFESHAGIQCGICSGFKKRKVDFTLVNAMRYLGGSTNNGAPEQLYFFLAESNREREFSVPSGKKMKAVLSVLSSASAGDTPVILEKKIRGINELKFSQDESRGLLDLLGHLGVLETPEHKGFLNEYKNIGLVPKKSRSTDWSYPVDFWLGKYGINENAVNFWFGDYLKN</sequence>